<dbReference type="Gene3D" id="3.20.20.10">
    <property type="entry name" value="Alanine racemase"/>
    <property type="match status" value="1"/>
</dbReference>
<dbReference type="Proteomes" id="UP000193200">
    <property type="component" value="Unassembled WGS sequence"/>
</dbReference>
<comment type="function">
    <text evidence="5">Specifically catalyzes the decarboxylation of meso-diaminopimelate (meso-DAP) to L-lysine.</text>
</comment>
<dbReference type="GO" id="GO:0008836">
    <property type="term" value="F:diaminopimelate decarboxylase activity"/>
    <property type="evidence" value="ECO:0007669"/>
    <property type="project" value="UniProtKB-UniRule"/>
</dbReference>
<feature type="domain" description="Orn/DAP/Arg decarboxylase 2 C-terminal" evidence="9">
    <location>
        <begin position="29"/>
        <end position="371"/>
    </location>
</feature>
<dbReference type="InterPro" id="IPR029066">
    <property type="entry name" value="PLP-binding_barrel"/>
</dbReference>
<dbReference type="InterPro" id="IPR022643">
    <property type="entry name" value="De-COase2_C"/>
</dbReference>
<dbReference type="PRINTS" id="PR01179">
    <property type="entry name" value="ODADCRBXLASE"/>
</dbReference>
<keyword evidence="5 8" id="KW-0457">Lysine biosynthesis</keyword>
<evidence type="ECO:0000256" key="2">
    <source>
        <dbReference type="ARBA" id="ARBA00022793"/>
    </source>
</evidence>
<dbReference type="EMBL" id="FWFR01000001">
    <property type="protein sequence ID" value="SLN26548.1"/>
    <property type="molecule type" value="Genomic_DNA"/>
</dbReference>
<evidence type="ECO:0000259" key="10">
    <source>
        <dbReference type="Pfam" id="PF02784"/>
    </source>
</evidence>
<keyword evidence="12" id="KW-1185">Reference proteome</keyword>
<accession>A0A1Y5RVL1</accession>
<comment type="subunit">
    <text evidence="5">Homodimer.</text>
</comment>
<dbReference type="FunCoup" id="A0A1Y5RVL1">
    <property type="interactions" value="461"/>
</dbReference>
<dbReference type="PRINTS" id="PR01181">
    <property type="entry name" value="DAPDCRBXLASE"/>
</dbReference>
<evidence type="ECO:0000256" key="1">
    <source>
        <dbReference type="ARBA" id="ARBA00001933"/>
    </source>
</evidence>
<evidence type="ECO:0000256" key="3">
    <source>
        <dbReference type="ARBA" id="ARBA00022898"/>
    </source>
</evidence>
<dbReference type="InterPro" id="IPR022644">
    <property type="entry name" value="De-COase2_N"/>
</dbReference>
<dbReference type="SUPFAM" id="SSF50621">
    <property type="entry name" value="Alanine racemase C-terminal domain-like"/>
    <property type="match status" value="1"/>
</dbReference>
<dbReference type="GO" id="GO:0009089">
    <property type="term" value="P:lysine biosynthetic process via diaminopimelate"/>
    <property type="evidence" value="ECO:0007669"/>
    <property type="project" value="UniProtKB-UniRule"/>
</dbReference>
<evidence type="ECO:0000313" key="12">
    <source>
        <dbReference type="Proteomes" id="UP000193200"/>
    </source>
</evidence>
<dbReference type="FunFam" id="3.20.20.10:FF:000003">
    <property type="entry name" value="Diaminopimelate decarboxylase"/>
    <property type="match status" value="1"/>
</dbReference>
<dbReference type="Pfam" id="PF00278">
    <property type="entry name" value="Orn_DAP_Arg_deC"/>
    <property type="match status" value="1"/>
</dbReference>
<dbReference type="GO" id="GO:0030170">
    <property type="term" value="F:pyridoxal phosphate binding"/>
    <property type="evidence" value="ECO:0007669"/>
    <property type="project" value="UniProtKB-UniRule"/>
</dbReference>
<reference evidence="11 12" key="1">
    <citation type="submission" date="2017-03" db="EMBL/GenBank/DDBJ databases">
        <authorList>
            <person name="Afonso C.L."/>
            <person name="Miller P.J."/>
            <person name="Scott M.A."/>
            <person name="Spackman E."/>
            <person name="Goraichik I."/>
            <person name="Dimitrov K.M."/>
            <person name="Suarez D.L."/>
            <person name="Swayne D.E."/>
        </authorList>
    </citation>
    <scope>NUCLEOTIDE SEQUENCE [LARGE SCALE GENOMIC DNA]</scope>
    <source>
        <strain evidence="11 12">CECT 7691</strain>
    </source>
</reference>
<evidence type="ECO:0000256" key="8">
    <source>
        <dbReference type="RuleBase" id="RU003738"/>
    </source>
</evidence>
<dbReference type="CDD" id="cd06828">
    <property type="entry name" value="PLPDE_III_DapDC"/>
    <property type="match status" value="1"/>
</dbReference>
<keyword evidence="3 5" id="KW-0663">Pyridoxal phosphate</keyword>
<dbReference type="Pfam" id="PF02784">
    <property type="entry name" value="Orn_Arg_deC_N"/>
    <property type="match status" value="1"/>
</dbReference>
<dbReference type="InterPro" id="IPR000183">
    <property type="entry name" value="Orn/DAP/Arg_de-COase"/>
</dbReference>
<feature type="binding site" evidence="5">
    <location>
        <begin position="273"/>
        <end position="276"/>
    </location>
    <ligand>
        <name>pyridoxal 5'-phosphate</name>
        <dbReference type="ChEBI" id="CHEBI:597326"/>
    </ligand>
</feature>
<name>A0A1Y5RVL1_9PROT</name>
<keyword evidence="4 5" id="KW-0456">Lyase</keyword>
<dbReference type="InterPro" id="IPR002986">
    <property type="entry name" value="DAP_deCOOHase_LysA"/>
</dbReference>
<dbReference type="SUPFAM" id="SSF51419">
    <property type="entry name" value="PLP-binding barrel"/>
    <property type="match status" value="1"/>
</dbReference>
<keyword evidence="2 5" id="KW-0210">Decarboxylase</keyword>
<feature type="binding site" evidence="5">
    <location>
        <position position="316"/>
    </location>
    <ligand>
        <name>substrate</name>
    </ligand>
</feature>
<feature type="domain" description="Orn/DAP/Arg decarboxylase 2 N-terminal" evidence="10">
    <location>
        <begin position="35"/>
        <end position="279"/>
    </location>
</feature>
<feature type="binding site" evidence="5">
    <location>
        <position position="312"/>
    </location>
    <ligand>
        <name>substrate</name>
    </ligand>
</feature>
<dbReference type="EC" id="4.1.1.20" evidence="5 6"/>
<organism evidence="11 12">
    <name type="scientific">Oceanibacterium hippocampi</name>
    <dbReference type="NCBI Taxonomy" id="745714"/>
    <lineage>
        <taxon>Bacteria</taxon>
        <taxon>Pseudomonadati</taxon>
        <taxon>Pseudomonadota</taxon>
        <taxon>Alphaproteobacteria</taxon>
        <taxon>Sneathiellales</taxon>
        <taxon>Sneathiellaceae</taxon>
        <taxon>Oceanibacterium</taxon>
    </lineage>
</organism>
<evidence type="ECO:0000313" key="11">
    <source>
        <dbReference type="EMBL" id="SLN26548.1"/>
    </source>
</evidence>
<comment type="pathway">
    <text evidence="5 8">Amino-acid biosynthesis; L-lysine biosynthesis via DAP pathway; L-lysine from DL-2,6-diaminopimelate: step 1/1.</text>
</comment>
<dbReference type="PANTHER" id="PTHR43727:SF2">
    <property type="entry name" value="GROUP IV DECARBOXYLASE"/>
    <property type="match status" value="1"/>
</dbReference>
<dbReference type="UniPathway" id="UPA00034">
    <property type="reaction ID" value="UER00027"/>
</dbReference>
<dbReference type="Gene3D" id="2.40.37.10">
    <property type="entry name" value="Lyase, Ornithine Decarboxylase, Chain A, domain 1"/>
    <property type="match status" value="1"/>
</dbReference>
<dbReference type="OrthoDB" id="9802241at2"/>
<comment type="cofactor">
    <cofactor evidence="1 5 7 8">
        <name>pyridoxal 5'-phosphate</name>
        <dbReference type="ChEBI" id="CHEBI:597326"/>
    </cofactor>
</comment>
<feature type="binding site" evidence="5">
    <location>
        <position position="345"/>
    </location>
    <ligand>
        <name>substrate</name>
    </ligand>
</feature>
<dbReference type="RefSeq" id="WP_085882121.1">
    <property type="nucleotide sequence ID" value="NZ_FWFR01000001.1"/>
</dbReference>
<protein>
    <recommendedName>
        <fullName evidence="5 6">Diaminopimelate decarboxylase</fullName>
        <shortName evidence="5">DAP decarboxylase</shortName>
        <shortName evidence="5">DAPDC</shortName>
        <ecNumber evidence="5 6">4.1.1.20</ecNumber>
    </recommendedName>
</protein>
<dbReference type="HAMAP" id="MF_02120">
    <property type="entry name" value="LysA"/>
    <property type="match status" value="1"/>
</dbReference>
<comment type="catalytic activity">
    <reaction evidence="5 8">
        <text>meso-2,6-diaminopimelate + H(+) = L-lysine + CO2</text>
        <dbReference type="Rhea" id="RHEA:15101"/>
        <dbReference type="ChEBI" id="CHEBI:15378"/>
        <dbReference type="ChEBI" id="CHEBI:16526"/>
        <dbReference type="ChEBI" id="CHEBI:32551"/>
        <dbReference type="ChEBI" id="CHEBI:57791"/>
        <dbReference type="EC" id="4.1.1.20"/>
    </reaction>
</comment>
<dbReference type="PANTHER" id="PTHR43727">
    <property type="entry name" value="DIAMINOPIMELATE DECARBOXYLASE"/>
    <property type="match status" value="1"/>
</dbReference>
<evidence type="ECO:0000256" key="4">
    <source>
        <dbReference type="ARBA" id="ARBA00023239"/>
    </source>
</evidence>
<evidence type="ECO:0000259" key="9">
    <source>
        <dbReference type="Pfam" id="PF00278"/>
    </source>
</evidence>
<gene>
    <name evidence="5 11" type="primary">lysA</name>
    <name evidence="11" type="ORF">OCH7691_00826</name>
</gene>
<sequence>MNHFEYRDGELHAEGVPLADIARAVGTPFYCYSTATLERHYRVFAEAFAGQRAKIFFSLKANSNLAVVRTLARLGAGADVVSGGELRRALQAGIPAGSIVFSGVGKTRDEIALALDAGIYQFNVESEPELAALSALAEARGETAPITIRVNPDVDAGTHEKISTGKAENKFGIPWTRARAVYAEAAAMPGIRIVGVDVHIGSQLTDLLPFEAAFARVVELVHALRADGHDIQRIDLGGGLGIPYDMEQPPLPAAYGAMVGRITGNVGCEIQLEPGRLIAGNAGLLVSEVTYVKSGASRTFVILDTAMNDLIRPALYDAYMKIVPVREAASGTALQPVDFVGPVCETGDTFARERLAPPLAAGDLVAICSAGAYGAVMASTYNMRPLLPEVLVNGDRFAVVRARQSVEDLLSRDRLPDWLDAAPPARDAAQ</sequence>
<dbReference type="InterPro" id="IPR009006">
    <property type="entry name" value="Ala_racemase/Decarboxylase_C"/>
</dbReference>
<dbReference type="NCBIfam" id="TIGR01048">
    <property type="entry name" value="lysA"/>
    <property type="match status" value="1"/>
</dbReference>
<evidence type="ECO:0000256" key="7">
    <source>
        <dbReference type="PIRSR" id="PIRSR600183-50"/>
    </source>
</evidence>
<dbReference type="AlphaFoldDB" id="A0A1Y5RVL1"/>
<feature type="binding site" evidence="5">
    <location>
        <position position="373"/>
    </location>
    <ligand>
        <name>pyridoxal 5'-phosphate</name>
        <dbReference type="ChEBI" id="CHEBI:597326"/>
    </ligand>
</feature>
<feature type="active site" description="Proton donor" evidence="7">
    <location>
        <position position="344"/>
    </location>
</feature>
<proteinExistence type="inferred from homology"/>
<dbReference type="InParanoid" id="A0A1Y5RVL1"/>
<evidence type="ECO:0000256" key="6">
    <source>
        <dbReference type="NCBIfam" id="TIGR01048"/>
    </source>
</evidence>
<dbReference type="InterPro" id="IPR022657">
    <property type="entry name" value="De-COase2_CS"/>
</dbReference>
<comment type="similarity">
    <text evidence="5">Belongs to the Orn/Lys/Arg decarboxylase class-II family. LysA subfamily.</text>
</comment>
<feature type="binding site" evidence="5">
    <location>
        <position position="276"/>
    </location>
    <ligand>
        <name>substrate</name>
    </ligand>
</feature>
<feature type="modified residue" description="N6-(pyridoxal phosphate)lysine" evidence="5 7">
    <location>
        <position position="60"/>
    </location>
</feature>
<dbReference type="PROSITE" id="PS00879">
    <property type="entry name" value="ODR_DC_2_2"/>
    <property type="match status" value="1"/>
</dbReference>
<feature type="binding site" evidence="5">
    <location>
        <position position="373"/>
    </location>
    <ligand>
        <name>substrate</name>
    </ligand>
</feature>
<evidence type="ECO:0000256" key="5">
    <source>
        <dbReference type="HAMAP-Rule" id="MF_02120"/>
    </source>
</evidence>
<feature type="binding site" evidence="5">
    <location>
        <position position="239"/>
    </location>
    <ligand>
        <name>pyridoxal 5'-phosphate</name>
        <dbReference type="ChEBI" id="CHEBI:597326"/>
    </ligand>
</feature>
<keyword evidence="5" id="KW-0028">Amino-acid biosynthesis</keyword>